<reference evidence="3 4" key="1">
    <citation type="submission" date="2018-01" db="EMBL/GenBank/DDBJ databases">
        <title>Draft genome Sequence of streptomyces globosus LZH-48.</title>
        <authorList>
            <person name="Ran K."/>
            <person name="Li Z."/>
            <person name="Wei S."/>
            <person name="Dong R."/>
        </authorList>
    </citation>
    <scope>NUCLEOTIDE SEQUENCE [LARGE SCALE GENOMIC DNA]</scope>
    <source>
        <strain evidence="3 4">LZH-48</strain>
    </source>
</reference>
<dbReference type="KEGG" id="sgz:C0216_25650"/>
<dbReference type="EMBL" id="CP030862">
    <property type="protein sequence ID" value="AXE26393.1"/>
    <property type="molecule type" value="Genomic_DNA"/>
</dbReference>
<dbReference type="OrthoDB" id="3237462at2"/>
<keyword evidence="4" id="KW-1185">Reference proteome</keyword>
<dbReference type="AlphaFoldDB" id="A0A344U672"/>
<evidence type="ECO:0000313" key="4">
    <source>
        <dbReference type="Proteomes" id="UP000252004"/>
    </source>
</evidence>
<dbReference type="InterPro" id="IPR027417">
    <property type="entry name" value="P-loop_NTPase"/>
</dbReference>
<feature type="domain" description="RecF/RecN/SMC N-terminal" evidence="1">
    <location>
        <begin position="14"/>
        <end position="371"/>
    </location>
</feature>
<sequence length="615" mass="68432">MGNLIKGVLVQICDVAIEGFRSLASVPYVPIKSQTVVTGQNDGGKSALLDALDFLISGKALSEHDISYAPNADLEDEEFEIPRMDQILVTGTFQLKVTEQVQFDLPEYVKIRRTFRLDGSTVLEVRRRVCREEDLRNLAKEKVASLREIAAKYGVQPTGRADAKKSWTDPLGELEKTLPRIEEWVEASDEIAAAMPTIVHFKGDSVQSPEAVLQNILNPKLRDYSKSDASREKIEELENHFTEALTSDIDKISQHVSKRCGFASVSLSPQVQVRPHLARVEVRVANHAGREIPLTSAGTGRSRRVSLALWESSNDIINDDADVVYLYDEPDTHLDYEHQRRIMNLIHDQSSHPNARVVVATHSMNLIDGVDISSVVHLRVGDSGAYVELISEGSGDDDVRKHLSSIATALGFRNSVLLHERYFVAVEGASEAACFPILFKKYAGIPIQSAGICLWDGGSNEGALKFARFLKKHRRDVAFVVDKDSRTDKRKIFRDDKLKEYGFSLEKDCYYLGRPNELEDLFEDEDWAGAANSLWEPAGRGAWTPRDFSDHRGAKFSSGILTMLKEGSLYGPKGKDAMVIGLATWIEKDRIPAALTDVFDALVRSAQSAGPHPWD</sequence>
<dbReference type="Gene3D" id="3.40.50.300">
    <property type="entry name" value="P-loop containing nucleotide triphosphate hydrolases"/>
    <property type="match status" value="1"/>
</dbReference>
<dbReference type="PANTHER" id="PTHR43581:SF2">
    <property type="entry name" value="EXCINUCLEASE ATPASE SUBUNIT"/>
    <property type="match status" value="1"/>
</dbReference>
<dbReference type="Pfam" id="PF02463">
    <property type="entry name" value="SMC_N"/>
    <property type="match status" value="1"/>
</dbReference>
<organism evidence="3 4">
    <name type="scientific">Streptomyces globosus</name>
    <dbReference type="NCBI Taxonomy" id="68209"/>
    <lineage>
        <taxon>Bacteria</taxon>
        <taxon>Bacillati</taxon>
        <taxon>Actinomycetota</taxon>
        <taxon>Actinomycetes</taxon>
        <taxon>Kitasatosporales</taxon>
        <taxon>Streptomycetaceae</taxon>
        <taxon>Streptomyces</taxon>
    </lineage>
</organism>
<dbReference type="Pfam" id="PF20469">
    <property type="entry name" value="OLD-like_TOPRIM"/>
    <property type="match status" value="1"/>
</dbReference>
<evidence type="ECO:0000259" key="2">
    <source>
        <dbReference type="Pfam" id="PF20469"/>
    </source>
</evidence>
<accession>A0A344U672</accession>
<dbReference type="InterPro" id="IPR034139">
    <property type="entry name" value="TOPRIM_OLD"/>
</dbReference>
<proteinExistence type="predicted"/>
<dbReference type="PANTHER" id="PTHR43581">
    <property type="entry name" value="ATP/GTP PHOSPHATASE"/>
    <property type="match status" value="1"/>
</dbReference>
<protein>
    <submittedName>
        <fullName evidence="3">Uncharacterized protein</fullName>
    </submittedName>
</protein>
<dbReference type="InterPro" id="IPR051396">
    <property type="entry name" value="Bact_Antivir_Def_Nuclease"/>
</dbReference>
<dbReference type="Proteomes" id="UP000252004">
    <property type="component" value="Chromosome"/>
</dbReference>
<name>A0A344U672_9ACTN</name>
<feature type="domain" description="OLD protein-like TOPRIM" evidence="2">
    <location>
        <begin position="424"/>
        <end position="484"/>
    </location>
</feature>
<dbReference type="InterPro" id="IPR003395">
    <property type="entry name" value="RecF/RecN/SMC_N"/>
</dbReference>
<dbReference type="SUPFAM" id="SSF52540">
    <property type="entry name" value="P-loop containing nucleoside triphosphate hydrolases"/>
    <property type="match status" value="1"/>
</dbReference>
<gene>
    <name evidence="3" type="ORF">C0216_25650</name>
</gene>
<evidence type="ECO:0000259" key="1">
    <source>
        <dbReference type="Pfam" id="PF02463"/>
    </source>
</evidence>
<evidence type="ECO:0000313" key="3">
    <source>
        <dbReference type="EMBL" id="AXE26393.1"/>
    </source>
</evidence>